<evidence type="ECO:0000256" key="7">
    <source>
        <dbReference type="ARBA" id="ARBA00022670"/>
    </source>
</evidence>
<evidence type="ECO:0000256" key="6">
    <source>
        <dbReference type="ARBA" id="ARBA00022438"/>
    </source>
</evidence>
<dbReference type="Pfam" id="PF01433">
    <property type="entry name" value="Peptidase_M1"/>
    <property type="match status" value="1"/>
</dbReference>
<keyword evidence="8" id="KW-0479">Metal-binding</keyword>
<dbReference type="OrthoDB" id="100605at2"/>
<gene>
    <name evidence="14" type="ORF">DZC72_00135</name>
</gene>
<dbReference type="InterPro" id="IPR045357">
    <property type="entry name" value="Aminopeptidase_N-like_N"/>
</dbReference>
<keyword evidence="7" id="KW-0645">Protease</keyword>
<dbReference type="PRINTS" id="PR00756">
    <property type="entry name" value="ALADIPTASE"/>
</dbReference>
<dbReference type="GO" id="GO:0070006">
    <property type="term" value="F:metalloaminopeptidase activity"/>
    <property type="evidence" value="ECO:0007669"/>
    <property type="project" value="TreeGrafter"/>
</dbReference>
<dbReference type="PANTHER" id="PTHR11533:SF174">
    <property type="entry name" value="PUROMYCIN-SENSITIVE AMINOPEPTIDASE-RELATED"/>
    <property type="match status" value="1"/>
</dbReference>
<evidence type="ECO:0000313" key="15">
    <source>
        <dbReference type="Proteomes" id="UP000286990"/>
    </source>
</evidence>
<name>A0A426RJB6_9FLAO</name>
<dbReference type="AlphaFoldDB" id="A0A426RJB6"/>
<evidence type="ECO:0000256" key="5">
    <source>
        <dbReference type="ARBA" id="ARBA00015611"/>
    </source>
</evidence>
<keyword evidence="11" id="KW-0482">Metalloprotease</keyword>
<dbReference type="InterPro" id="IPR042097">
    <property type="entry name" value="Aminopeptidase_N-like_N_sf"/>
</dbReference>
<dbReference type="GO" id="GO:0005615">
    <property type="term" value="C:extracellular space"/>
    <property type="evidence" value="ECO:0007669"/>
    <property type="project" value="TreeGrafter"/>
</dbReference>
<dbReference type="Gene3D" id="1.10.390.10">
    <property type="entry name" value="Neutral Protease Domain 2"/>
    <property type="match status" value="1"/>
</dbReference>
<evidence type="ECO:0000256" key="2">
    <source>
        <dbReference type="ARBA" id="ARBA00001947"/>
    </source>
</evidence>
<dbReference type="InterPro" id="IPR027268">
    <property type="entry name" value="Peptidase_M4/M1_CTD_sf"/>
</dbReference>
<evidence type="ECO:0000256" key="1">
    <source>
        <dbReference type="ARBA" id="ARBA00000098"/>
    </source>
</evidence>
<dbReference type="GO" id="GO:0016020">
    <property type="term" value="C:membrane"/>
    <property type="evidence" value="ECO:0007669"/>
    <property type="project" value="TreeGrafter"/>
</dbReference>
<keyword evidence="10" id="KW-0862">Zinc</keyword>
<dbReference type="SUPFAM" id="SSF63737">
    <property type="entry name" value="Leukotriene A4 hydrolase N-terminal domain"/>
    <property type="match status" value="1"/>
</dbReference>
<dbReference type="Pfam" id="PF17900">
    <property type="entry name" value="Peptidase_M1_N"/>
    <property type="match status" value="1"/>
</dbReference>
<evidence type="ECO:0000256" key="11">
    <source>
        <dbReference type="ARBA" id="ARBA00023049"/>
    </source>
</evidence>
<dbReference type="PROSITE" id="PS51257">
    <property type="entry name" value="PROKAR_LIPOPROTEIN"/>
    <property type="match status" value="1"/>
</dbReference>
<dbReference type="GO" id="GO:0043171">
    <property type="term" value="P:peptide catabolic process"/>
    <property type="evidence" value="ECO:0007669"/>
    <property type="project" value="TreeGrafter"/>
</dbReference>
<evidence type="ECO:0000256" key="9">
    <source>
        <dbReference type="ARBA" id="ARBA00022801"/>
    </source>
</evidence>
<comment type="catalytic activity">
    <reaction evidence="1">
        <text>Release of an N-terminal amino acid, Xaa-|-Yaa- from a peptide, amide or arylamide. Xaa is preferably Ala, but may be most amino acids including Pro (slow action). When a terminal hydrophobic residue is followed by a prolyl residue, the two may be released as an intact Xaa-Pro dipeptide.</text>
        <dbReference type="EC" id="3.4.11.2"/>
    </reaction>
</comment>
<evidence type="ECO:0000259" key="12">
    <source>
        <dbReference type="Pfam" id="PF01433"/>
    </source>
</evidence>
<dbReference type="RefSeq" id="WP_125220926.1">
    <property type="nucleotide sequence ID" value="NZ_QUSX01000001.1"/>
</dbReference>
<dbReference type="GO" id="GO:0042277">
    <property type="term" value="F:peptide binding"/>
    <property type="evidence" value="ECO:0007669"/>
    <property type="project" value="TreeGrafter"/>
</dbReference>
<dbReference type="GO" id="GO:0005737">
    <property type="term" value="C:cytoplasm"/>
    <property type="evidence" value="ECO:0007669"/>
    <property type="project" value="TreeGrafter"/>
</dbReference>
<evidence type="ECO:0000259" key="13">
    <source>
        <dbReference type="Pfam" id="PF17900"/>
    </source>
</evidence>
<keyword evidence="15" id="KW-1185">Reference proteome</keyword>
<proteinExistence type="inferred from homology"/>
<dbReference type="EC" id="3.4.11.2" evidence="4"/>
<comment type="cofactor">
    <cofactor evidence="2">
        <name>Zn(2+)</name>
        <dbReference type="ChEBI" id="CHEBI:29105"/>
    </cofactor>
</comment>
<comment type="similarity">
    <text evidence="3">Belongs to the peptidase M1 family.</text>
</comment>
<evidence type="ECO:0000256" key="8">
    <source>
        <dbReference type="ARBA" id="ARBA00022723"/>
    </source>
</evidence>
<evidence type="ECO:0000256" key="10">
    <source>
        <dbReference type="ARBA" id="ARBA00022833"/>
    </source>
</evidence>
<dbReference type="GO" id="GO:0006508">
    <property type="term" value="P:proteolysis"/>
    <property type="evidence" value="ECO:0007669"/>
    <property type="project" value="UniProtKB-KW"/>
</dbReference>
<evidence type="ECO:0000256" key="3">
    <source>
        <dbReference type="ARBA" id="ARBA00010136"/>
    </source>
</evidence>
<accession>A0A426RJB6</accession>
<dbReference type="GO" id="GO:0016285">
    <property type="term" value="F:alanyl aminopeptidase activity"/>
    <property type="evidence" value="ECO:0007669"/>
    <property type="project" value="UniProtKB-EC"/>
</dbReference>
<reference evidence="15" key="2">
    <citation type="submission" date="2018-12" db="EMBL/GenBank/DDBJ databases">
        <title>Maribacter lutimaris sp. nov., isolated from marine sediment.</title>
        <authorList>
            <person name="Kim K.K."/>
        </authorList>
    </citation>
    <scope>NUCLEOTIDE SEQUENCE [LARGE SCALE GENOMIC DNA]</scope>
    <source>
        <strain evidence="15">PoM-212</strain>
    </source>
</reference>
<keyword evidence="6" id="KW-0031">Aminopeptidase</keyword>
<keyword evidence="9" id="KW-0378">Hydrolase</keyword>
<sequence length="859" mass="99061">MKKFVSFLLLSLLSIACTLTQRTERHIAISDGVSLSLAEYRKEHISNITYKLNFEIPMELEKPIRSKLMLNFFLNSLENPVFIDFKEETNHLKKIVVNGSQIEINHTNEHIIIANSDLVKGKNTLEIDFLAGELSLNRNEEYLYTLLVPDRARTLFPCFDQPNLKATYTLTITAPETWKVLCAAPELNRTTSDGRKVHEFEKSDKMSTYLFSFVAGKFESKEMAIANIPMKMLYRETDEEKIKYSIDSIFQLHHSSKEFLEDYTDFTFPFKKLDFATIPGFQYGGMEHVGAIQYKESSLFLDGSATENRKLGRAKLIAHETSHMWFGDLVTMDWFNDVWMKEVFANFMADKIVNPEFPSINHELAFMVGHYPSAYGEDRTKGTNPIRQELKNLNNAGSLYGSIIYNKAPIMMRQLEAVLGKETFKEGIQEYIKTYQNSNANWNDLVKILDDRTDIDLLSWSDVWVNSSGRPIFKDSVTYTEDGKISSLELRQMAEDRSDQIWPQIFEISLVYPDTVRRIPLEFTGDELEITEALGLPKPLAILYNSDGMGYGVFPIHPEAFETIAIIGDEVARGSFYINAYENALNGTIKPLELLRFYENRLYLEENELLSNLLSGYLRNLFWKYLTEEERRLEQSKITDNLWSQLQKDQSPNKKKTLFSTFESVAYTGTSIQQLYDIWSKKVVLSNLRLNKDDFTEMALDLALYQHPKSEVILQTAKNALDNPDKLERFNFLLPSVSKDASVKSNFMESLKLEKNRSKEAWSASALSNINHPLHATFALQHLKSSLDLLDEIQKTGDIFFPKRWLSSTIGNHTSNEAYEIMQDYLKDNPELNPSLKNKLWQAADDLRRVQLLNKRITQ</sequence>
<dbReference type="Gene3D" id="2.60.40.1730">
    <property type="entry name" value="tricorn interacting facor f3 domain"/>
    <property type="match status" value="1"/>
</dbReference>
<reference evidence="15" key="1">
    <citation type="submission" date="2018-08" db="EMBL/GenBank/DDBJ databases">
        <authorList>
            <person name="Khan S.A."/>
            <person name="J S.E."/>
        </authorList>
    </citation>
    <scope>NUCLEOTIDE SEQUENCE [LARGE SCALE GENOMIC DNA]</scope>
    <source>
        <strain evidence="15">PoM-212</strain>
    </source>
</reference>
<dbReference type="Proteomes" id="UP000286990">
    <property type="component" value="Unassembled WGS sequence"/>
</dbReference>
<evidence type="ECO:0000313" key="14">
    <source>
        <dbReference type="EMBL" id="RRQ49086.1"/>
    </source>
</evidence>
<dbReference type="PANTHER" id="PTHR11533">
    <property type="entry name" value="PROTEASE M1 ZINC METALLOPROTEASE"/>
    <property type="match status" value="1"/>
</dbReference>
<evidence type="ECO:0000256" key="4">
    <source>
        <dbReference type="ARBA" id="ARBA00012564"/>
    </source>
</evidence>
<dbReference type="CDD" id="cd09602">
    <property type="entry name" value="M1_APN"/>
    <property type="match status" value="1"/>
</dbReference>
<dbReference type="SUPFAM" id="SSF55486">
    <property type="entry name" value="Metalloproteases ('zincins'), catalytic domain"/>
    <property type="match status" value="1"/>
</dbReference>
<dbReference type="InterPro" id="IPR050344">
    <property type="entry name" value="Peptidase_M1_aminopeptidases"/>
</dbReference>
<protein>
    <recommendedName>
        <fullName evidence="5">Aminopeptidase N</fullName>
        <ecNumber evidence="4">3.4.11.2</ecNumber>
    </recommendedName>
</protein>
<dbReference type="GO" id="GO:0008270">
    <property type="term" value="F:zinc ion binding"/>
    <property type="evidence" value="ECO:0007669"/>
    <property type="project" value="InterPro"/>
</dbReference>
<comment type="caution">
    <text evidence="14">The sequence shown here is derived from an EMBL/GenBank/DDBJ whole genome shotgun (WGS) entry which is preliminary data.</text>
</comment>
<feature type="domain" description="Aminopeptidase N-like N-terminal" evidence="13">
    <location>
        <begin position="50"/>
        <end position="210"/>
    </location>
</feature>
<dbReference type="InterPro" id="IPR001930">
    <property type="entry name" value="Peptidase_M1"/>
</dbReference>
<feature type="domain" description="Peptidase M1 membrane alanine aminopeptidase" evidence="12">
    <location>
        <begin position="258"/>
        <end position="464"/>
    </location>
</feature>
<organism evidence="14 15">
    <name type="scientific">Maribacter algicola</name>
    <dbReference type="NCBI Taxonomy" id="2498892"/>
    <lineage>
        <taxon>Bacteria</taxon>
        <taxon>Pseudomonadati</taxon>
        <taxon>Bacteroidota</taxon>
        <taxon>Flavobacteriia</taxon>
        <taxon>Flavobacteriales</taxon>
        <taxon>Flavobacteriaceae</taxon>
        <taxon>Maribacter</taxon>
    </lineage>
</organism>
<dbReference type="EMBL" id="QUSX01000001">
    <property type="protein sequence ID" value="RRQ49086.1"/>
    <property type="molecule type" value="Genomic_DNA"/>
</dbReference>
<dbReference type="InterPro" id="IPR014782">
    <property type="entry name" value="Peptidase_M1_dom"/>
</dbReference>